<organism evidence="3 4">
    <name type="scientific">Methylobacterium soli</name>
    <dbReference type="NCBI Taxonomy" id="553447"/>
    <lineage>
        <taxon>Bacteria</taxon>
        <taxon>Pseudomonadati</taxon>
        <taxon>Pseudomonadota</taxon>
        <taxon>Alphaproteobacteria</taxon>
        <taxon>Hyphomicrobiales</taxon>
        <taxon>Methylobacteriaceae</taxon>
        <taxon>Methylobacterium</taxon>
    </lineage>
</organism>
<keyword evidence="1" id="KW-1133">Transmembrane helix</keyword>
<dbReference type="Proteomes" id="UP000474159">
    <property type="component" value="Unassembled WGS sequence"/>
</dbReference>
<sequence length="193" mass="20283">MTGGLSSALGAGRCTRLLRRDRRGSAAVEFALLGLPFFAILLVIFQAGMLILSQQSLNAAVDRATRALFTGDFQATASAANGVPSADRLKALMCSGSRVFDCNALKVEVRTATSFSAAAMPQPYDSANGGWNTQFGSTFKCPDGDQIVTITGAVDVPMYTAFLSSSARTMPGGRQLLVSTAIFRAEPYPHGSC</sequence>
<gene>
    <name evidence="3" type="ORF">F6X53_31680</name>
</gene>
<dbReference type="EMBL" id="VZZK01000088">
    <property type="protein sequence ID" value="KAB1068515.1"/>
    <property type="molecule type" value="Genomic_DNA"/>
</dbReference>
<name>A0A6L3SUT4_9HYPH</name>
<evidence type="ECO:0000313" key="4">
    <source>
        <dbReference type="Proteomes" id="UP000474159"/>
    </source>
</evidence>
<feature type="domain" description="TadE-like" evidence="2">
    <location>
        <begin position="24"/>
        <end position="66"/>
    </location>
</feature>
<accession>A0A6L3SUT4</accession>
<comment type="caution">
    <text evidence="3">The sequence shown here is derived from an EMBL/GenBank/DDBJ whole genome shotgun (WGS) entry which is preliminary data.</text>
</comment>
<evidence type="ECO:0000259" key="2">
    <source>
        <dbReference type="Pfam" id="PF07811"/>
    </source>
</evidence>
<reference evidence="3 4" key="1">
    <citation type="submission" date="2019-09" db="EMBL/GenBank/DDBJ databases">
        <title>YIM 48816 draft genome.</title>
        <authorList>
            <person name="Jiang L."/>
        </authorList>
    </citation>
    <scope>NUCLEOTIDE SEQUENCE [LARGE SCALE GENOMIC DNA]</scope>
    <source>
        <strain evidence="3 4">YIM 48816</strain>
    </source>
</reference>
<dbReference type="InterPro" id="IPR012495">
    <property type="entry name" value="TadE-like_dom"/>
</dbReference>
<keyword evidence="4" id="KW-1185">Reference proteome</keyword>
<proteinExistence type="predicted"/>
<keyword evidence="1" id="KW-0472">Membrane</keyword>
<dbReference type="OrthoDB" id="7349713at2"/>
<dbReference type="RefSeq" id="WP_151005868.1">
    <property type="nucleotide sequence ID" value="NZ_BPQY01000534.1"/>
</dbReference>
<protein>
    <submittedName>
        <fullName evidence="3">Pilus assembly protein</fullName>
    </submittedName>
</protein>
<evidence type="ECO:0000313" key="3">
    <source>
        <dbReference type="EMBL" id="KAB1068515.1"/>
    </source>
</evidence>
<feature type="transmembrane region" description="Helical" evidence="1">
    <location>
        <begin position="26"/>
        <end position="52"/>
    </location>
</feature>
<evidence type="ECO:0000256" key="1">
    <source>
        <dbReference type="SAM" id="Phobius"/>
    </source>
</evidence>
<keyword evidence="1" id="KW-0812">Transmembrane</keyword>
<dbReference type="Pfam" id="PF07811">
    <property type="entry name" value="TadE"/>
    <property type="match status" value="1"/>
</dbReference>
<dbReference type="AlphaFoldDB" id="A0A6L3SUT4"/>